<gene>
    <name evidence="3" type="ORF">K0504_16165</name>
</gene>
<dbReference type="EMBL" id="JAHZSS010000025">
    <property type="protein sequence ID" value="MBW8192574.1"/>
    <property type="molecule type" value="Genomic_DNA"/>
</dbReference>
<dbReference type="Proteomes" id="UP001166251">
    <property type="component" value="Unassembled WGS sequence"/>
</dbReference>
<accession>A0ABS7EJR0</accession>
<protein>
    <submittedName>
        <fullName evidence="3">DUF262 domain-containing HNH endonuclease family protein</fullName>
    </submittedName>
</protein>
<keyword evidence="3" id="KW-0540">Nuclease</keyword>
<name>A0ABS7EJR0_9GAMM</name>
<feature type="domain" description="GmrSD restriction endonucleases N-terminal" evidence="1">
    <location>
        <begin position="15"/>
        <end position="238"/>
    </location>
</feature>
<comment type="caution">
    <text evidence="3">The sequence shown here is derived from an EMBL/GenBank/DDBJ whole genome shotgun (WGS) entry which is preliminary data.</text>
</comment>
<keyword evidence="4" id="KW-1185">Reference proteome</keyword>
<reference evidence="3" key="1">
    <citation type="submission" date="2021-07" db="EMBL/GenBank/DDBJ databases">
        <title>Neiella marina sp. nov., isolated from the intestinal content of sea cucumber Apostichopus japonicus.</title>
        <authorList>
            <person name="Bai X."/>
        </authorList>
    </citation>
    <scope>NUCLEOTIDE SEQUENCE</scope>
    <source>
        <strain evidence="3">126</strain>
    </source>
</reference>
<dbReference type="Pfam" id="PF07510">
    <property type="entry name" value="GmrSD_C"/>
    <property type="match status" value="1"/>
</dbReference>
<dbReference type="InterPro" id="IPR004919">
    <property type="entry name" value="GmrSD_N"/>
</dbReference>
<keyword evidence="3" id="KW-0378">Hydrolase</keyword>
<organism evidence="3 4">
    <name type="scientific">Neiella holothuriorum</name>
    <dbReference type="NCBI Taxonomy" id="2870530"/>
    <lineage>
        <taxon>Bacteria</taxon>
        <taxon>Pseudomonadati</taxon>
        <taxon>Pseudomonadota</taxon>
        <taxon>Gammaproteobacteria</taxon>
        <taxon>Alteromonadales</taxon>
        <taxon>Echinimonadaceae</taxon>
        <taxon>Neiella</taxon>
    </lineage>
</organism>
<dbReference type="InterPro" id="IPR011089">
    <property type="entry name" value="GmrSD_C"/>
</dbReference>
<evidence type="ECO:0000259" key="2">
    <source>
        <dbReference type="Pfam" id="PF07510"/>
    </source>
</evidence>
<dbReference type="GO" id="GO:0004519">
    <property type="term" value="F:endonuclease activity"/>
    <property type="evidence" value="ECO:0007669"/>
    <property type="project" value="UniProtKB-KW"/>
</dbReference>
<sequence length="563" mass="63881">MSNLEEIKIDLRGIASILKDKNSFVPKYQRSYAWKEENVEHYLQDIGTAINNGASEYFLGSVVISEKEEGRPEIVDGQQRLATTMILLSAIRDYFFLLGTDEGKERAQMIFSEYLAKKDLDTLELLPKLSLNDSDHDYFLKRIVSNPDSPDKNIKAEKKSHERINKAAIQAKNYVRNLTGITKDPTKDLVQWINYLKEKAKVIAVRVPDESNAFTIFETLNDRGLALAVSDLLKNYLFYKSEDRVTEVQYKWVQVISTIESAEDEKTVINFIRNYWSSKHGLVREKDLFEKIKKSVTSKAEAISLASGLFDTSKLYSAIITCDDNFWSNYPSSAKTSMQTLNFFKMVQVRPLILSVLENFDEKEVEKALKLLVNVSVRFLIVGGLGGGALEQKYCEGALKINNNEISTAKQLSDFMKSSAPSDSEFKSSFETATVSKNYLARYYLRALEMVAKGDLEPEFVPNTSNDIVTLEHILPENPSQAWGYINADDAKSNYKRLGNMALLKKSLNSDIGNEGFVAKKPFYSESEYQLTSTLSEYDSWGIEEISQRQKELSDLALNAWPV</sequence>
<proteinExistence type="predicted"/>
<keyword evidence="3" id="KW-0255">Endonuclease</keyword>
<evidence type="ECO:0000259" key="1">
    <source>
        <dbReference type="Pfam" id="PF03235"/>
    </source>
</evidence>
<dbReference type="PANTHER" id="PTHR35149:SF2">
    <property type="entry name" value="DUF262 DOMAIN-CONTAINING PROTEIN"/>
    <property type="match status" value="1"/>
</dbReference>
<feature type="domain" description="GmrSD restriction endonucleases C-terminal" evidence="2">
    <location>
        <begin position="421"/>
        <end position="555"/>
    </location>
</feature>
<dbReference type="RefSeq" id="WP_220105198.1">
    <property type="nucleotide sequence ID" value="NZ_JAHZSS010000025.1"/>
</dbReference>
<evidence type="ECO:0000313" key="4">
    <source>
        <dbReference type="Proteomes" id="UP001166251"/>
    </source>
</evidence>
<dbReference type="Pfam" id="PF03235">
    <property type="entry name" value="GmrSD_N"/>
    <property type="match status" value="1"/>
</dbReference>
<dbReference type="PANTHER" id="PTHR35149">
    <property type="entry name" value="SLL5132 PROTEIN"/>
    <property type="match status" value="1"/>
</dbReference>
<evidence type="ECO:0000313" key="3">
    <source>
        <dbReference type="EMBL" id="MBW8192574.1"/>
    </source>
</evidence>